<dbReference type="Pfam" id="PF10112">
    <property type="entry name" value="Halogen_Hydrol"/>
    <property type="match status" value="1"/>
</dbReference>
<dbReference type="InterPro" id="IPR018770">
    <property type="entry name" value="ChloroindolylP_hydrolase"/>
</dbReference>
<dbReference type="EMBL" id="BPFZ01000014">
    <property type="protein sequence ID" value="GIU67828.1"/>
    <property type="molecule type" value="Genomic_DNA"/>
</dbReference>
<keyword evidence="2" id="KW-1185">Reference proteome</keyword>
<protein>
    <recommendedName>
        <fullName evidence="3">5-bromo-4-chloroindolyl phosphate hydrolysis protein</fullName>
    </recommendedName>
</protein>
<evidence type="ECO:0000313" key="2">
    <source>
        <dbReference type="Proteomes" id="UP001161064"/>
    </source>
</evidence>
<evidence type="ECO:0000313" key="1">
    <source>
        <dbReference type="EMBL" id="GIU67828.1"/>
    </source>
</evidence>
<dbReference type="RefSeq" id="WP_284360994.1">
    <property type="nucleotide sequence ID" value="NZ_BPFZ01000014.1"/>
</dbReference>
<evidence type="ECO:0008006" key="3">
    <source>
        <dbReference type="Google" id="ProtNLM"/>
    </source>
</evidence>
<organism evidence="1 2">
    <name type="scientific">Candidatus Phycosocius spiralis</name>
    <dbReference type="NCBI Taxonomy" id="2815099"/>
    <lineage>
        <taxon>Bacteria</taxon>
        <taxon>Pseudomonadati</taxon>
        <taxon>Pseudomonadota</taxon>
        <taxon>Alphaproteobacteria</taxon>
        <taxon>Caulobacterales</taxon>
        <taxon>Caulobacterales incertae sedis</taxon>
        <taxon>Candidatus Phycosocius</taxon>
    </lineage>
</organism>
<reference evidence="1" key="1">
    <citation type="submission" date="2021-05" db="EMBL/GenBank/DDBJ databases">
        <authorList>
            <person name="Tanabe Y."/>
        </authorList>
    </citation>
    <scope>NUCLEOTIDE SEQUENCE</scope>
    <source>
        <strain evidence="1">BOTRYCO-1</strain>
    </source>
</reference>
<accession>A0ABQ4PXU1</accession>
<name>A0ABQ4PXU1_9PROT</name>
<sequence length="244" mass="27310">MARRKSDDWLADELAPRLRSPKAMGALIFWFIIWAICDFNPWVGVGLFFAAGGSIGLFGGSKRETKDDLWDYDDYEEEDIGRYQGGENDREAQARSSDSNRPILEANTKLHQKVMAEAKASRMQLEAAASVAEGELGTHLRAMVARIQEVDMGLHQDPNKLSEVQRLYTYYLPATADLLAARRTIAGSTDTARLAEIDAMIAKLNLAYTDFASRLRGHDARNLEIDLRLLDQSLDDEFAHKSKG</sequence>
<dbReference type="Proteomes" id="UP001161064">
    <property type="component" value="Unassembled WGS sequence"/>
</dbReference>
<reference evidence="1" key="2">
    <citation type="journal article" date="2023" name="ISME Commun">
        <title>Characterization of a bloom-associated alphaproteobacterial lineage, 'Candidatus Phycosocius': insights into freshwater algal-bacterial interactions.</title>
        <authorList>
            <person name="Tanabe Y."/>
            <person name="Yamaguchi H."/>
            <person name="Yoshida M."/>
            <person name="Kai A."/>
            <person name="Okazaki Y."/>
        </authorList>
    </citation>
    <scope>NUCLEOTIDE SEQUENCE</scope>
    <source>
        <strain evidence="1">BOTRYCO-1</strain>
    </source>
</reference>
<proteinExistence type="predicted"/>
<comment type="caution">
    <text evidence="1">The sequence shown here is derived from an EMBL/GenBank/DDBJ whole genome shotgun (WGS) entry which is preliminary data.</text>
</comment>
<gene>
    <name evidence="1" type="ORF">PsB1_1982</name>
</gene>